<protein>
    <submittedName>
        <fullName evidence="2">Phytanoyl-CoA dioxygenase family protein</fullName>
    </submittedName>
</protein>
<reference evidence="2" key="1">
    <citation type="submission" date="2021-08" db="EMBL/GenBank/DDBJ databases">
        <title>Genome of a novel bacterium of the phylum Verrucomicrobia, Oleiharenicola sp. KSB-15.</title>
        <authorList>
            <person name="Chung J.-H."/>
            <person name="Ahn J.-H."/>
            <person name="Yoon Y."/>
            <person name="Kim D.-Y."/>
            <person name="An S.-H."/>
            <person name="Park I."/>
            <person name="Yeon J."/>
        </authorList>
    </citation>
    <scope>NUCLEOTIDE SEQUENCE</scope>
    <source>
        <strain evidence="2">KSB-15</strain>
    </source>
</reference>
<evidence type="ECO:0000313" key="3">
    <source>
        <dbReference type="Proteomes" id="UP000825051"/>
    </source>
</evidence>
<dbReference type="GO" id="GO:0016706">
    <property type="term" value="F:2-oxoglutarate-dependent dioxygenase activity"/>
    <property type="evidence" value="ECO:0007669"/>
    <property type="project" value="UniProtKB-ARBA"/>
</dbReference>
<keyword evidence="2" id="KW-0223">Dioxygenase</keyword>
<keyword evidence="2" id="KW-0560">Oxidoreductase</keyword>
<dbReference type="KEGG" id="ole:K0B96_05065"/>
<dbReference type="RefSeq" id="WP_220164522.1">
    <property type="nucleotide sequence ID" value="NZ_CP080507.1"/>
</dbReference>
<sequence>MVATTFSSPPARLTSEQVAEFNREGWLMPREPVFAQPKFDRLKGFFDHLLDELDTGTRPEAMDVPHFQHPELFEWLFSDEVMGLVQPILGPDIALFASHFICKPRGNGKRVPWHEDSAYWRGMLDRMEVVTVWLAIDPSTKENGCMYVVPRTHNTGKSGFSDYDDISKEAAVFPTEITRTQRNDAAAVAVELAPNHCSLHDGRLIHGSPPNTSSLRRCGYTMRYISTRSRLNVEDFPWHQIYLARGQDRAGNAYADPTKAYHEKARFRAAHGKNGH</sequence>
<dbReference type="EMBL" id="CP080507">
    <property type="protein sequence ID" value="QYM79990.1"/>
    <property type="molecule type" value="Genomic_DNA"/>
</dbReference>
<organism evidence="2 3">
    <name type="scientific">Horticoccus luteus</name>
    <dbReference type="NCBI Taxonomy" id="2862869"/>
    <lineage>
        <taxon>Bacteria</taxon>
        <taxon>Pseudomonadati</taxon>
        <taxon>Verrucomicrobiota</taxon>
        <taxon>Opitutia</taxon>
        <taxon>Opitutales</taxon>
        <taxon>Opitutaceae</taxon>
        <taxon>Horticoccus</taxon>
    </lineage>
</organism>
<accession>A0A8F9XI30</accession>
<evidence type="ECO:0000313" key="2">
    <source>
        <dbReference type="EMBL" id="QYM79990.1"/>
    </source>
</evidence>
<name>A0A8F9XI30_9BACT</name>
<evidence type="ECO:0000256" key="1">
    <source>
        <dbReference type="ARBA" id="ARBA00001954"/>
    </source>
</evidence>
<comment type="cofactor">
    <cofactor evidence="1">
        <name>Fe(2+)</name>
        <dbReference type="ChEBI" id="CHEBI:29033"/>
    </cofactor>
</comment>
<dbReference type="GO" id="GO:0005506">
    <property type="term" value="F:iron ion binding"/>
    <property type="evidence" value="ECO:0007669"/>
    <property type="project" value="UniProtKB-ARBA"/>
</dbReference>
<dbReference type="Proteomes" id="UP000825051">
    <property type="component" value="Chromosome"/>
</dbReference>
<dbReference type="Pfam" id="PF05721">
    <property type="entry name" value="PhyH"/>
    <property type="match status" value="1"/>
</dbReference>
<dbReference type="Gene3D" id="2.60.120.620">
    <property type="entry name" value="q2cbj1_9rhob like domain"/>
    <property type="match status" value="1"/>
</dbReference>
<dbReference type="InterPro" id="IPR008775">
    <property type="entry name" value="Phytyl_CoA_dOase-like"/>
</dbReference>
<dbReference type="AlphaFoldDB" id="A0A8F9XI30"/>
<dbReference type="PANTHER" id="PTHR20883:SF48">
    <property type="entry name" value="ECTOINE DIOXYGENASE"/>
    <property type="match status" value="1"/>
</dbReference>
<dbReference type="PANTHER" id="PTHR20883">
    <property type="entry name" value="PHYTANOYL-COA DIOXYGENASE DOMAIN CONTAINING 1"/>
    <property type="match status" value="1"/>
</dbReference>
<gene>
    <name evidence="2" type="ORF">K0B96_05065</name>
</gene>
<dbReference type="SUPFAM" id="SSF51197">
    <property type="entry name" value="Clavaminate synthase-like"/>
    <property type="match status" value="1"/>
</dbReference>
<proteinExistence type="predicted"/>
<keyword evidence="3" id="KW-1185">Reference proteome</keyword>